<dbReference type="eggNOG" id="arCOG05696">
    <property type="taxonomic scope" value="Archaea"/>
</dbReference>
<dbReference type="EMBL" id="CP003098">
    <property type="protein sequence ID" value="AET32121.1"/>
    <property type="molecule type" value="Genomic_DNA"/>
</dbReference>
<keyword evidence="2" id="KW-1185">Reference proteome</keyword>
<dbReference type="OrthoDB" id="25061at2157"/>
<sequence>MDVVKTLRYRFVRYCVNKAYADLDLGGVPAEVVNVLDDVVSQIRDLERHITSVDSAVRVMRVDLPEKLKMLKERDPALAEAFVKNMVKYCLELEEISNSRFREYLEELLSGF</sequence>
<dbReference type="HOGENOM" id="CLU_2091428_0_0_2"/>
<dbReference type="BioCyc" id="PSP1104324:GJSN-659-MONOMER"/>
<reference evidence="1 2" key="1">
    <citation type="journal article" date="2012" name="J. Bacteriol.">
        <title>Complete genome sequence of strain 1860, a crenarchaeon of the genus pyrobaculum able to grow with various electron acceptors.</title>
        <authorList>
            <person name="Mardanov A.V."/>
            <person name="Gumerov V.M."/>
            <person name="Slobodkina G.B."/>
            <person name="Beletsky A.V."/>
            <person name="Bonch-Osmolovskaya E.A."/>
            <person name="Ravin N.V."/>
            <person name="Skryabin K.G."/>
        </authorList>
    </citation>
    <scope>NUCLEOTIDE SEQUENCE [LARGE SCALE GENOMIC DNA]</scope>
    <source>
        <strain evidence="1 2">1860</strain>
    </source>
</reference>
<evidence type="ECO:0000313" key="2">
    <source>
        <dbReference type="Proteomes" id="UP000005867"/>
    </source>
</evidence>
<dbReference type="RefSeq" id="WP_014287949.1">
    <property type="nucleotide sequence ID" value="NC_016645.1"/>
</dbReference>
<organism evidence="1 2">
    <name type="scientific">Pyrobaculum ferrireducens</name>
    <dbReference type="NCBI Taxonomy" id="1104324"/>
    <lineage>
        <taxon>Archaea</taxon>
        <taxon>Thermoproteota</taxon>
        <taxon>Thermoprotei</taxon>
        <taxon>Thermoproteales</taxon>
        <taxon>Thermoproteaceae</taxon>
        <taxon>Pyrobaculum</taxon>
    </lineage>
</organism>
<accession>G7VHU9</accession>
<dbReference type="STRING" id="1104324.P186_0670"/>
<dbReference type="Proteomes" id="UP000005867">
    <property type="component" value="Chromosome"/>
</dbReference>
<gene>
    <name evidence="1" type="ORF">P186_0670</name>
</gene>
<dbReference type="GeneID" id="11594935"/>
<dbReference type="KEGG" id="pyr:P186_0670"/>
<proteinExistence type="predicted"/>
<name>G7VHU9_9CREN</name>
<protein>
    <submittedName>
        <fullName evidence="1">Uncharacterized protein</fullName>
    </submittedName>
</protein>
<evidence type="ECO:0000313" key="1">
    <source>
        <dbReference type="EMBL" id="AET32121.1"/>
    </source>
</evidence>
<dbReference type="AlphaFoldDB" id="G7VHU9"/>